<dbReference type="CDD" id="cd03811">
    <property type="entry name" value="GT4_GT28_WabH-like"/>
    <property type="match status" value="1"/>
</dbReference>
<dbReference type="InterPro" id="IPR043149">
    <property type="entry name" value="TagF_N"/>
</dbReference>
<comment type="similarity">
    <text evidence="2">Belongs to the CDP-glycerol glycerophosphotransferase family.</text>
</comment>
<dbReference type="GO" id="GO:0005886">
    <property type="term" value="C:plasma membrane"/>
    <property type="evidence" value="ECO:0007669"/>
    <property type="project" value="UniProtKB-SubCell"/>
</dbReference>
<keyword evidence="6" id="KW-0472">Membrane</keyword>
<dbReference type="GO" id="GO:0019350">
    <property type="term" value="P:teichoic acid biosynthetic process"/>
    <property type="evidence" value="ECO:0007669"/>
    <property type="project" value="UniProtKB-KW"/>
</dbReference>
<gene>
    <name evidence="8" type="primary">tagX</name>
    <name evidence="8" type="ORF">BpJC7_21990</name>
</gene>
<accession>A0A5J4J7K5</accession>
<dbReference type="PANTHER" id="PTHR37316:SF3">
    <property type="entry name" value="TEICHOIC ACID GLYCEROL-PHOSPHATE TRANSFERASE"/>
    <property type="match status" value="1"/>
</dbReference>
<comment type="subcellular location">
    <subcellularLocation>
        <location evidence="1">Cell membrane</location>
        <topology evidence="1">Peripheral membrane protein</topology>
    </subcellularLocation>
</comment>
<keyword evidence="9" id="KW-1185">Reference proteome</keyword>
<proteinExistence type="inferred from homology"/>
<keyword evidence="5" id="KW-0777">Teichoic acid biosynthesis</keyword>
<evidence type="ECO:0000256" key="1">
    <source>
        <dbReference type="ARBA" id="ARBA00004202"/>
    </source>
</evidence>
<evidence type="ECO:0000256" key="4">
    <source>
        <dbReference type="ARBA" id="ARBA00022679"/>
    </source>
</evidence>
<evidence type="ECO:0000256" key="3">
    <source>
        <dbReference type="ARBA" id="ARBA00022475"/>
    </source>
</evidence>
<dbReference type="RefSeq" id="WP_151706064.1">
    <property type="nucleotide sequence ID" value="NZ_BKZQ01000030.1"/>
</dbReference>
<dbReference type="InterPro" id="IPR043148">
    <property type="entry name" value="TagF_C"/>
</dbReference>
<dbReference type="Pfam" id="PF00534">
    <property type="entry name" value="Glycos_transf_1"/>
    <property type="match status" value="1"/>
</dbReference>
<dbReference type="SUPFAM" id="SSF53756">
    <property type="entry name" value="UDP-Glycosyltransferase/glycogen phosphorylase"/>
    <property type="match status" value="2"/>
</dbReference>
<name>A0A5J4J7K5_9BACI</name>
<evidence type="ECO:0000256" key="6">
    <source>
        <dbReference type="ARBA" id="ARBA00023136"/>
    </source>
</evidence>
<keyword evidence="4" id="KW-0808">Transferase</keyword>
<evidence type="ECO:0000313" key="8">
    <source>
        <dbReference type="EMBL" id="GER70896.1"/>
    </source>
</evidence>
<dbReference type="Gene3D" id="3.40.50.11820">
    <property type="match status" value="1"/>
</dbReference>
<dbReference type="InterPro" id="IPR051612">
    <property type="entry name" value="Teichoic_Acid_Biosynth"/>
</dbReference>
<dbReference type="AlphaFoldDB" id="A0A5J4J7K5"/>
<evidence type="ECO:0000256" key="5">
    <source>
        <dbReference type="ARBA" id="ARBA00022944"/>
    </source>
</evidence>
<comment type="caution">
    <text evidence="8">The sequence shown here is derived from an EMBL/GenBank/DDBJ whole genome shotgun (WGS) entry which is preliminary data.</text>
</comment>
<dbReference type="InterPro" id="IPR001296">
    <property type="entry name" value="Glyco_trans_1"/>
</dbReference>
<reference evidence="8 9" key="1">
    <citation type="submission" date="2019-09" db="EMBL/GenBank/DDBJ databases">
        <title>Draft genome sequence of Bacillus sp. JC-7.</title>
        <authorList>
            <person name="Tanaka N."/>
            <person name="Shiwa Y."/>
            <person name="Fujita N."/>
            <person name="Tanasupawat S."/>
        </authorList>
    </citation>
    <scope>NUCLEOTIDE SEQUENCE [LARGE SCALE GENOMIC DNA]</scope>
    <source>
        <strain evidence="8 9">JC-7</strain>
    </source>
</reference>
<evidence type="ECO:0000256" key="2">
    <source>
        <dbReference type="ARBA" id="ARBA00010488"/>
    </source>
</evidence>
<sequence length="829" mass="95731">MKKKIFKKGAKFLVQPIGRYLLKENHRLACQYAGYYERLGINKRVIFYECRDGAGITDNPYAIFKYLLDHPDYQDFIHIWSFSDFAAAGPVIAKYRNRPNVKFVRRNSKSYLKALASSGYLINNATFQSFFSPKPGQIYINTWHGTPLKRMGFDIPGNPAHSQNVVRNFLSADYLLSPNPHTTKMYTDSYKLKGLYGGRILETGYPRIDLTIRTEARKVREELGSLGLKLDPEKKTVLYAPTWKGEDVSHVENDAEKIMEDFFVLVREAGDAYNFLLKVHPYLYGESAKLPALRNRLVPDSFDTNELLAGVDVLVTDYSSIFFDFLVTNRPILFYVPDAERYKEERGCYFKFEELPGPVFSHVRDVVKALPQIGDLQEQYRERYEAAKQAFVLYEDGNATERIIRFIFHGETGDVKVLDHLNTGKEKILIYPGGLKDNGITSSFINLMNNLDHSRYDVSCFSGYPRSQEVLKNIAKIHPAVRLLFKPGLPLYTLPEVYRDKWIHHFGKRGRLEQKLYPHRAYKREHRRLFGRTAFDYVIDFSGYSLYWAKHLLPAEAKKKICFMHNDLLSESRKTINGKMPHYINLRGLFTVYNDFDKLVSVSKGTMELNRERLSKYAPMEKFYYVMNSIQPERIFKMEEKRPQYQMEMGGEITFIPEKDRYHFVNMGRLSPEKGQDRLIRAFANVYAKHPVSRLLILGQGPLKEELQSLIDSLGIGDAAFLLGQIEHPFPLLRRCDCFVLSSHYEGQPMVLLEAMTLGMKIIATDIVANRTVLEGGKYGLLVENSINGLEKGMLAVLERGGELASEPFDYRRYNKLAMETFYNCLREG</sequence>
<evidence type="ECO:0000259" key="7">
    <source>
        <dbReference type="Pfam" id="PF00534"/>
    </source>
</evidence>
<dbReference type="Gene3D" id="3.40.50.2000">
    <property type="entry name" value="Glycogen Phosphorylase B"/>
    <property type="match status" value="2"/>
</dbReference>
<dbReference type="Proteomes" id="UP000391919">
    <property type="component" value="Unassembled WGS sequence"/>
</dbReference>
<protein>
    <submittedName>
        <fullName evidence="8">Teichoic acid biosynthesis protein</fullName>
    </submittedName>
</protein>
<organism evidence="8 9">
    <name type="scientific">Weizmannia acidilactici</name>
    <dbReference type="NCBI Taxonomy" id="2607726"/>
    <lineage>
        <taxon>Bacteria</taxon>
        <taxon>Bacillati</taxon>
        <taxon>Bacillota</taxon>
        <taxon>Bacilli</taxon>
        <taxon>Bacillales</taxon>
        <taxon>Bacillaceae</taxon>
        <taxon>Heyndrickxia</taxon>
    </lineage>
</organism>
<dbReference type="InterPro" id="IPR007554">
    <property type="entry name" value="Glycerophosphate_synth"/>
</dbReference>
<dbReference type="GO" id="GO:0016757">
    <property type="term" value="F:glycosyltransferase activity"/>
    <property type="evidence" value="ECO:0007669"/>
    <property type="project" value="InterPro"/>
</dbReference>
<dbReference type="PANTHER" id="PTHR37316">
    <property type="entry name" value="TEICHOIC ACID GLYCEROL-PHOSPHATE PRIMASE"/>
    <property type="match status" value="1"/>
</dbReference>
<evidence type="ECO:0000313" key="9">
    <source>
        <dbReference type="Proteomes" id="UP000391919"/>
    </source>
</evidence>
<dbReference type="Pfam" id="PF04464">
    <property type="entry name" value="Glyphos_transf"/>
    <property type="match status" value="1"/>
</dbReference>
<dbReference type="Gene3D" id="3.40.50.12580">
    <property type="match status" value="1"/>
</dbReference>
<dbReference type="EMBL" id="BKZQ01000030">
    <property type="protein sequence ID" value="GER70896.1"/>
    <property type="molecule type" value="Genomic_DNA"/>
</dbReference>
<dbReference type="GO" id="GO:0047355">
    <property type="term" value="F:CDP-glycerol glycerophosphotransferase activity"/>
    <property type="evidence" value="ECO:0007669"/>
    <property type="project" value="InterPro"/>
</dbReference>
<keyword evidence="3" id="KW-1003">Cell membrane</keyword>
<feature type="domain" description="Glycosyl transferase family 1" evidence="7">
    <location>
        <begin position="659"/>
        <end position="801"/>
    </location>
</feature>